<dbReference type="PROSITE" id="PS51007">
    <property type="entry name" value="CYTC"/>
    <property type="match status" value="2"/>
</dbReference>
<dbReference type="InterPro" id="IPR002327">
    <property type="entry name" value="Cyt_c_1A/1B"/>
</dbReference>
<evidence type="ECO:0000256" key="3">
    <source>
        <dbReference type="ARBA" id="ARBA00022723"/>
    </source>
</evidence>
<name>A0A238LGU7_9RHOB</name>
<dbReference type="Pfam" id="PF13442">
    <property type="entry name" value="Cytochrome_CBB3"/>
    <property type="match status" value="1"/>
</dbReference>
<dbReference type="OrthoDB" id="9779283at2"/>
<evidence type="ECO:0000313" key="10">
    <source>
        <dbReference type="Proteomes" id="UP000201613"/>
    </source>
</evidence>
<dbReference type="GO" id="GO:0046872">
    <property type="term" value="F:metal ion binding"/>
    <property type="evidence" value="ECO:0007669"/>
    <property type="project" value="UniProtKB-KW"/>
</dbReference>
<feature type="chain" id="PRO_5012918252" evidence="7">
    <location>
        <begin position="23"/>
        <end position="400"/>
    </location>
</feature>
<evidence type="ECO:0000256" key="2">
    <source>
        <dbReference type="ARBA" id="ARBA00022617"/>
    </source>
</evidence>
<dbReference type="Proteomes" id="UP000201613">
    <property type="component" value="Unassembled WGS sequence"/>
</dbReference>
<keyword evidence="7" id="KW-0732">Signal</keyword>
<evidence type="ECO:0000313" key="9">
    <source>
        <dbReference type="EMBL" id="SMY08919.1"/>
    </source>
</evidence>
<dbReference type="AlphaFoldDB" id="A0A238LGU7"/>
<keyword evidence="1" id="KW-0813">Transport</keyword>
<protein>
    <submittedName>
        <fullName evidence="9">Cytochrome c2</fullName>
    </submittedName>
</protein>
<reference evidence="9 10" key="1">
    <citation type="submission" date="2017-05" db="EMBL/GenBank/DDBJ databases">
        <authorList>
            <person name="Song R."/>
            <person name="Chenine A.L."/>
            <person name="Ruprecht R.M."/>
        </authorList>
    </citation>
    <scope>NUCLEOTIDE SEQUENCE [LARGE SCALE GENOMIC DNA]</scope>
    <source>
        <strain evidence="9 10">CECT 8899</strain>
    </source>
</reference>
<dbReference type="GO" id="GO:0020037">
    <property type="term" value="F:heme binding"/>
    <property type="evidence" value="ECO:0007669"/>
    <property type="project" value="InterPro"/>
</dbReference>
<dbReference type="EMBL" id="FXZK01000006">
    <property type="protein sequence ID" value="SMY08919.1"/>
    <property type="molecule type" value="Genomic_DNA"/>
</dbReference>
<evidence type="ECO:0000256" key="7">
    <source>
        <dbReference type="SAM" id="SignalP"/>
    </source>
</evidence>
<dbReference type="InterPro" id="IPR036909">
    <property type="entry name" value="Cyt_c-like_dom_sf"/>
</dbReference>
<keyword evidence="5 6" id="KW-0408">Iron</keyword>
<dbReference type="Gene3D" id="1.10.760.10">
    <property type="entry name" value="Cytochrome c-like domain"/>
    <property type="match status" value="2"/>
</dbReference>
<keyword evidence="3 6" id="KW-0479">Metal-binding</keyword>
<organism evidence="9 10">
    <name type="scientific">Flavimaricola marinus</name>
    <dbReference type="NCBI Taxonomy" id="1819565"/>
    <lineage>
        <taxon>Bacteria</taxon>
        <taxon>Pseudomonadati</taxon>
        <taxon>Pseudomonadota</taxon>
        <taxon>Alphaproteobacteria</taxon>
        <taxon>Rhodobacterales</taxon>
        <taxon>Paracoccaceae</taxon>
        <taxon>Flavimaricola</taxon>
    </lineage>
</organism>
<dbReference type="Pfam" id="PF00034">
    <property type="entry name" value="Cytochrom_C"/>
    <property type="match status" value="1"/>
</dbReference>
<keyword evidence="2 6" id="KW-0349">Heme</keyword>
<keyword evidence="4" id="KW-0249">Electron transport</keyword>
<feature type="domain" description="Cytochrome c" evidence="8">
    <location>
        <begin position="101"/>
        <end position="189"/>
    </location>
</feature>
<proteinExistence type="predicted"/>
<accession>A0A238LGU7</accession>
<dbReference type="InterPro" id="IPR009056">
    <property type="entry name" value="Cyt_c-like_dom"/>
</dbReference>
<sequence>MSKFLKIFLPALSATGATLTLAYVVADQFVVDLPAPLRGAMIQPAQAQDSVEPAIAQAETEPALTAPTGGFGLGRLATVEEVAAWDIDIRPDGQGLPDGSGDVWTGEEVFVENCAMCHGDFGEAVGRWPALAGGLNTLERDDPVKTVGSYWPYLSTVYDYINRAMPFGHAQSLEPDEIYAITAYILYVNDLVEDDFELSRDNFLTVEMPNSQNFYLDDRAETELPLFRQSPCMSGCKESVEITMHASVLDVTPDTDEPAAETSESTVQEVTAELEVAEQEIAEPEAITEVTSVDPGLVTAGEGVFRQCSACHKVGPGAANGVGPHLNGVVGRAAGAVEGFRYSGAISDAAEAGLVWNTEELSAFLADPRGYMNGTRMAFRGVRSDDDIAALIAYLSTLAE</sequence>
<dbReference type="RefSeq" id="WP_093993108.1">
    <property type="nucleotide sequence ID" value="NZ_FXZK01000006.1"/>
</dbReference>
<evidence type="ECO:0000259" key="8">
    <source>
        <dbReference type="PROSITE" id="PS51007"/>
    </source>
</evidence>
<evidence type="ECO:0000256" key="4">
    <source>
        <dbReference type="ARBA" id="ARBA00022982"/>
    </source>
</evidence>
<dbReference type="SUPFAM" id="SSF46626">
    <property type="entry name" value="Cytochrome c"/>
    <property type="match status" value="2"/>
</dbReference>
<dbReference type="PRINTS" id="PR00604">
    <property type="entry name" value="CYTCHRMECIAB"/>
</dbReference>
<evidence type="ECO:0000256" key="6">
    <source>
        <dbReference type="PROSITE-ProRule" id="PRU00433"/>
    </source>
</evidence>
<dbReference type="PANTHER" id="PTHR11961">
    <property type="entry name" value="CYTOCHROME C"/>
    <property type="match status" value="1"/>
</dbReference>
<feature type="domain" description="Cytochrome c" evidence="8">
    <location>
        <begin position="296"/>
        <end position="399"/>
    </location>
</feature>
<dbReference type="GO" id="GO:0009055">
    <property type="term" value="F:electron transfer activity"/>
    <property type="evidence" value="ECO:0007669"/>
    <property type="project" value="InterPro"/>
</dbReference>
<feature type="signal peptide" evidence="7">
    <location>
        <begin position="1"/>
        <end position="22"/>
    </location>
</feature>
<gene>
    <name evidence="9" type="ORF">LOM8899_03078</name>
</gene>
<evidence type="ECO:0000256" key="5">
    <source>
        <dbReference type="ARBA" id="ARBA00023004"/>
    </source>
</evidence>
<keyword evidence="10" id="KW-1185">Reference proteome</keyword>
<evidence type="ECO:0000256" key="1">
    <source>
        <dbReference type="ARBA" id="ARBA00022448"/>
    </source>
</evidence>